<evidence type="ECO:0000313" key="2">
    <source>
        <dbReference type="EMBL" id="RGR24958.1"/>
    </source>
</evidence>
<proteinExistence type="predicted"/>
<protein>
    <submittedName>
        <fullName evidence="1">Uncharacterized protein</fullName>
    </submittedName>
</protein>
<comment type="caution">
    <text evidence="1">The sequence shown here is derived from an EMBL/GenBank/DDBJ whole genome shotgun (WGS) entry which is preliminary data.</text>
</comment>
<dbReference type="AlphaFoldDB" id="A0A3E4UE30"/>
<name>A0A3E4UE30_BACSE</name>
<gene>
    <name evidence="2" type="ORF">DWY58_18490</name>
    <name evidence="1" type="ORF">DXC34_18530</name>
</gene>
<dbReference type="EMBL" id="QSSV01000058">
    <property type="protein sequence ID" value="RGM07623.1"/>
    <property type="molecule type" value="Genomic_DNA"/>
</dbReference>
<reference evidence="3 4" key="1">
    <citation type="submission" date="2018-08" db="EMBL/GenBank/DDBJ databases">
        <title>A genome reference for cultivated species of the human gut microbiota.</title>
        <authorList>
            <person name="Zou Y."/>
            <person name="Xue W."/>
            <person name="Luo G."/>
        </authorList>
    </citation>
    <scope>NUCLEOTIDE SEQUENCE [LARGE SCALE GENOMIC DNA]</scope>
    <source>
        <strain evidence="2 4">AF25-6</strain>
        <strain evidence="1 3">TF03-6</strain>
    </source>
</reference>
<evidence type="ECO:0000313" key="4">
    <source>
        <dbReference type="Proteomes" id="UP000284161"/>
    </source>
</evidence>
<sequence length="59" mass="6770">MPKLSKRRIGTEGQYPFGDVGGIYMHVSANGRTQAYANKKLQVIRMDIEYKECIKTVMF</sequence>
<evidence type="ECO:0000313" key="3">
    <source>
        <dbReference type="Proteomes" id="UP000261223"/>
    </source>
</evidence>
<dbReference type="EMBL" id="QRUB01000042">
    <property type="protein sequence ID" value="RGR24958.1"/>
    <property type="molecule type" value="Genomic_DNA"/>
</dbReference>
<accession>A0A3E4UE30</accession>
<evidence type="ECO:0000313" key="1">
    <source>
        <dbReference type="EMBL" id="RGM07623.1"/>
    </source>
</evidence>
<organism evidence="1 3">
    <name type="scientific">Bacteroides stercoris</name>
    <dbReference type="NCBI Taxonomy" id="46506"/>
    <lineage>
        <taxon>Bacteria</taxon>
        <taxon>Pseudomonadati</taxon>
        <taxon>Bacteroidota</taxon>
        <taxon>Bacteroidia</taxon>
        <taxon>Bacteroidales</taxon>
        <taxon>Bacteroidaceae</taxon>
        <taxon>Bacteroides</taxon>
    </lineage>
</organism>
<dbReference type="Proteomes" id="UP000261223">
    <property type="component" value="Unassembled WGS sequence"/>
</dbReference>
<dbReference type="Proteomes" id="UP000284161">
    <property type="component" value="Unassembled WGS sequence"/>
</dbReference>